<keyword evidence="2" id="KW-1185">Reference proteome</keyword>
<gene>
    <name evidence="1" type="ORF">F383_36117</name>
</gene>
<reference evidence="2" key="1">
    <citation type="submission" date="2014-09" db="EMBL/GenBank/DDBJ databases">
        <authorList>
            <person name="Mudge J."/>
            <person name="Ramaraj T."/>
            <person name="Lindquist I.E."/>
            <person name="Bharti A.K."/>
            <person name="Sundararajan A."/>
            <person name="Cameron C.T."/>
            <person name="Woodward J.E."/>
            <person name="May G.D."/>
            <person name="Brubaker C."/>
            <person name="Broadhvest J."/>
            <person name="Wilkins T.A."/>
        </authorList>
    </citation>
    <scope>NUCLEOTIDE SEQUENCE</scope>
    <source>
        <strain evidence="2">cv. AKA8401</strain>
    </source>
</reference>
<proteinExistence type="predicted"/>
<evidence type="ECO:0000313" key="2">
    <source>
        <dbReference type="Proteomes" id="UP000032142"/>
    </source>
</evidence>
<evidence type="ECO:0000313" key="1">
    <source>
        <dbReference type="EMBL" id="KHG08812.1"/>
    </source>
</evidence>
<dbReference type="EMBL" id="JRRC01510738">
    <property type="protein sequence ID" value="KHG08812.1"/>
    <property type="molecule type" value="Genomic_DNA"/>
</dbReference>
<accession>A0A0B0N861</accession>
<dbReference type="Proteomes" id="UP000032142">
    <property type="component" value="Unassembled WGS sequence"/>
</dbReference>
<comment type="caution">
    <text evidence="1">The sequence shown here is derived from an EMBL/GenBank/DDBJ whole genome shotgun (WGS) entry which is preliminary data.</text>
</comment>
<name>A0A0B0N861_GOSAR</name>
<organism evidence="1 2">
    <name type="scientific">Gossypium arboreum</name>
    <name type="common">Tree cotton</name>
    <name type="synonym">Gossypium nanking</name>
    <dbReference type="NCBI Taxonomy" id="29729"/>
    <lineage>
        <taxon>Eukaryota</taxon>
        <taxon>Viridiplantae</taxon>
        <taxon>Streptophyta</taxon>
        <taxon>Embryophyta</taxon>
        <taxon>Tracheophyta</taxon>
        <taxon>Spermatophyta</taxon>
        <taxon>Magnoliopsida</taxon>
        <taxon>eudicotyledons</taxon>
        <taxon>Gunneridae</taxon>
        <taxon>Pentapetalae</taxon>
        <taxon>rosids</taxon>
        <taxon>malvids</taxon>
        <taxon>Malvales</taxon>
        <taxon>Malvaceae</taxon>
        <taxon>Malvoideae</taxon>
        <taxon>Gossypium</taxon>
    </lineage>
</organism>
<sequence>MPVMESIEHSLR</sequence>
<protein>
    <submittedName>
        <fullName evidence="1">Uncharacterized protein</fullName>
    </submittedName>
</protein>